<dbReference type="PANTHER" id="PTHR47718">
    <property type="entry name" value="OS01G0519700 PROTEIN"/>
    <property type="match status" value="1"/>
</dbReference>
<comment type="caution">
    <text evidence="2">The sequence shown here is derived from an EMBL/GenBank/DDBJ whole genome shotgun (WGS) entry which is preliminary data.</text>
</comment>
<dbReference type="EMBL" id="CAJVQA010032560">
    <property type="protein sequence ID" value="CAG8803335.1"/>
    <property type="molecule type" value="Genomic_DNA"/>
</dbReference>
<accession>A0A9N9K234</accession>
<dbReference type="Proteomes" id="UP000789759">
    <property type="component" value="Unassembled WGS sequence"/>
</dbReference>
<dbReference type="InterPro" id="IPR018289">
    <property type="entry name" value="MULE_transposase_dom"/>
</dbReference>
<dbReference type="Pfam" id="PF10551">
    <property type="entry name" value="MULE"/>
    <property type="match status" value="1"/>
</dbReference>
<dbReference type="SUPFAM" id="SSF54001">
    <property type="entry name" value="Cysteine proteinases"/>
    <property type="match status" value="1"/>
</dbReference>
<proteinExistence type="predicted"/>
<dbReference type="AlphaFoldDB" id="A0A9N9K234"/>
<dbReference type="PANTHER" id="PTHR47718:SF3">
    <property type="entry name" value="PROTEIN FAR1-RELATED SEQUENCE 5-LIKE"/>
    <property type="match status" value="1"/>
</dbReference>
<evidence type="ECO:0000259" key="1">
    <source>
        <dbReference type="Pfam" id="PF10551"/>
    </source>
</evidence>
<reference evidence="2" key="1">
    <citation type="submission" date="2021-06" db="EMBL/GenBank/DDBJ databases">
        <authorList>
            <person name="Kallberg Y."/>
            <person name="Tangrot J."/>
            <person name="Rosling A."/>
        </authorList>
    </citation>
    <scope>NUCLEOTIDE SEQUENCE</scope>
    <source>
        <strain evidence="2">FL966</strain>
    </source>
</reference>
<evidence type="ECO:0000313" key="3">
    <source>
        <dbReference type="Proteomes" id="UP000789759"/>
    </source>
</evidence>
<feature type="domain" description="MULE transposase" evidence="1">
    <location>
        <begin position="237"/>
        <end position="339"/>
    </location>
</feature>
<gene>
    <name evidence="2" type="ORF">CPELLU_LOCUS17889</name>
</gene>
<dbReference type="OrthoDB" id="2365479at2759"/>
<dbReference type="Gene3D" id="3.90.70.80">
    <property type="match status" value="1"/>
</dbReference>
<organism evidence="2 3">
    <name type="scientific">Cetraspora pellucida</name>
    <dbReference type="NCBI Taxonomy" id="1433469"/>
    <lineage>
        <taxon>Eukaryota</taxon>
        <taxon>Fungi</taxon>
        <taxon>Fungi incertae sedis</taxon>
        <taxon>Mucoromycota</taxon>
        <taxon>Glomeromycotina</taxon>
        <taxon>Glomeromycetes</taxon>
        <taxon>Diversisporales</taxon>
        <taxon>Gigasporaceae</taxon>
        <taxon>Cetraspora</taxon>
    </lineage>
</organism>
<dbReference type="InterPro" id="IPR038765">
    <property type="entry name" value="Papain-like_cys_pep_sf"/>
</dbReference>
<dbReference type="CDD" id="cd22744">
    <property type="entry name" value="OTU"/>
    <property type="match status" value="1"/>
</dbReference>
<protein>
    <submittedName>
        <fullName evidence="2">15497_t:CDS:1</fullName>
    </submittedName>
</protein>
<evidence type="ECO:0000313" key="2">
    <source>
        <dbReference type="EMBL" id="CAG8803335.1"/>
    </source>
</evidence>
<keyword evidence="3" id="KW-1185">Reference proteome</keyword>
<name>A0A9N9K234_9GLOM</name>
<sequence length="876" mass="101279">MEPTILKVNDTFESLEALESAANLSAKANGFAFSRKDSNLTGRGGKSPFVILQCTKGGEWRNNWNIEEKTRKRKKKTKRVGCPVYIRAVAIKRHLTTDVTKDEIVWNVTKVALVHNHPLLELDEVATLPQHRTKNLSQKRLIQQLHDSNAPTRVITTAANKIVDGGIIHPKDIVNERARIRFALNEGPNDDFTRKLLRLFEERNYVVIPSKTAKGYLTHLFFFHTESAKCVAKCPEVLIVDSTYKTNIYKYPLVSAIGINNISNEKGVLASYQIAMAWIEDESEASYIWFLQTLRSNIYDAYNCLPEVFMSDRDQALRNAADIVFPRSNKMLCVWHLLEQNLKTNCHKLFENGNDYELFKKEVEALRFTSDEEKIYESLNAVKKAAEKARDYEKAISYIQTWMKDSEKWILAYTKRYCHMGISTTGRAESSHSAFKRAIEMATDLESVFRQIDQTMRMQHLKASMRQGSNKAAIDPFILRNPKFSELIGYVSTWAIDKIKRMLQSMANEPNMHENAEACECLTKINYKLPCIHMIPTNGPIPLSIINRRWLLERPDIIELPRPSKSDAVDSEFYDIFVKAEEKFKQLPDNITKREFVTKLNQVTNMPLPEPIKPPQKAVPKGRYSGTKRGLLLSEHQENAAKKKKKLNKILKPNSENIQQQNSLIKQKLNDTYLSDNKLYEANIPKFMREHVSAYFDVTGDGNCGFRAIALSVKKSEECWPDVRKLIYDELCNRKSHYIQLFLEGEKEYNRTLFVTQWEAGPCNRDHWMFMPSFGYIIANAFQRPVHYFSRHISITFLPDNAPLNRNASIVFAYIHEKQHFIAMKLKPNVPVPPIASGWEDICSEQSKMWKNLFISRIAHFKKEDDEHKYLQKENL</sequence>